<dbReference type="HOGENOM" id="CLU_000288_138_6_1"/>
<dbReference type="EMBL" id="KN822051">
    <property type="protein sequence ID" value="KIM61561.1"/>
    <property type="molecule type" value="Genomic_DNA"/>
</dbReference>
<dbReference type="AlphaFoldDB" id="A0A0C3E0D1"/>
<name>A0A0C3E0D1_9AGAM</name>
<evidence type="ECO:0000313" key="2">
    <source>
        <dbReference type="EMBL" id="KIM61561.1"/>
    </source>
</evidence>
<evidence type="ECO:0000259" key="1">
    <source>
        <dbReference type="Pfam" id="PF06985"/>
    </source>
</evidence>
<accession>A0A0C3E0D1</accession>
<organism evidence="2 3">
    <name type="scientific">Scleroderma citrinum Foug A</name>
    <dbReference type="NCBI Taxonomy" id="1036808"/>
    <lineage>
        <taxon>Eukaryota</taxon>
        <taxon>Fungi</taxon>
        <taxon>Dikarya</taxon>
        <taxon>Basidiomycota</taxon>
        <taxon>Agaricomycotina</taxon>
        <taxon>Agaricomycetes</taxon>
        <taxon>Agaricomycetidae</taxon>
        <taxon>Boletales</taxon>
        <taxon>Sclerodermatineae</taxon>
        <taxon>Sclerodermataceae</taxon>
        <taxon>Scleroderma</taxon>
    </lineage>
</organism>
<dbReference type="STRING" id="1036808.A0A0C3E0D1"/>
<dbReference type="InParanoid" id="A0A0C3E0D1"/>
<gene>
    <name evidence="2" type="ORF">SCLCIDRAFT_121988</name>
</gene>
<feature type="domain" description="Heterokaryon incompatibility" evidence="1">
    <location>
        <begin position="92"/>
        <end position="179"/>
    </location>
</feature>
<dbReference type="PANTHER" id="PTHR10622:SF10">
    <property type="entry name" value="HET DOMAIN-CONTAINING PROTEIN"/>
    <property type="match status" value="1"/>
</dbReference>
<reference evidence="2 3" key="1">
    <citation type="submission" date="2014-04" db="EMBL/GenBank/DDBJ databases">
        <authorList>
            <consortium name="DOE Joint Genome Institute"/>
            <person name="Kuo A."/>
            <person name="Kohler A."/>
            <person name="Nagy L.G."/>
            <person name="Floudas D."/>
            <person name="Copeland A."/>
            <person name="Barry K.W."/>
            <person name="Cichocki N."/>
            <person name="Veneault-Fourrey C."/>
            <person name="LaButti K."/>
            <person name="Lindquist E.A."/>
            <person name="Lipzen A."/>
            <person name="Lundell T."/>
            <person name="Morin E."/>
            <person name="Murat C."/>
            <person name="Sun H."/>
            <person name="Tunlid A."/>
            <person name="Henrissat B."/>
            <person name="Grigoriev I.V."/>
            <person name="Hibbett D.S."/>
            <person name="Martin F."/>
            <person name="Nordberg H.P."/>
            <person name="Cantor M.N."/>
            <person name="Hua S.X."/>
        </authorList>
    </citation>
    <scope>NUCLEOTIDE SEQUENCE [LARGE SCALE GENOMIC DNA]</scope>
    <source>
        <strain evidence="2 3">Foug A</strain>
    </source>
</reference>
<dbReference type="OrthoDB" id="2674897at2759"/>
<reference evidence="3" key="2">
    <citation type="submission" date="2015-01" db="EMBL/GenBank/DDBJ databases">
        <title>Evolutionary Origins and Diversification of the Mycorrhizal Mutualists.</title>
        <authorList>
            <consortium name="DOE Joint Genome Institute"/>
            <consortium name="Mycorrhizal Genomics Consortium"/>
            <person name="Kohler A."/>
            <person name="Kuo A."/>
            <person name="Nagy L.G."/>
            <person name="Floudas D."/>
            <person name="Copeland A."/>
            <person name="Barry K.W."/>
            <person name="Cichocki N."/>
            <person name="Veneault-Fourrey C."/>
            <person name="LaButti K."/>
            <person name="Lindquist E.A."/>
            <person name="Lipzen A."/>
            <person name="Lundell T."/>
            <person name="Morin E."/>
            <person name="Murat C."/>
            <person name="Riley R."/>
            <person name="Ohm R."/>
            <person name="Sun H."/>
            <person name="Tunlid A."/>
            <person name="Henrissat B."/>
            <person name="Grigoriev I.V."/>
            <person name="Hibbett D.S."/>
            <person name="Martin F."/>
        </authorList>
    </citation>
    <scope>NUCLEOTIDE SEQUENCE [LARGE SCALE GENOMIC DNA]</scope>
    <source>
        <strain evidence="3">Foug A</strain>
    </source>
</reference>
<protein>
    <recommendedName>
        <fullName evidence="1">Heterokaryon incompatibility domain-containing protein</fullName>
    </recommendedName>
</protein>
<dbReference type="InterPro" id="IPR010730">
    <property type="entry name" value="HET"/>
</dbReference>
<dbReference type="PANTHER" id="PTHR10622">
    <property type="entry name" value="HET DOMAIN-CONTAINING PROTEIN"/>
    <property type="match status" value="1"/>
</dbReference>
<evidence type="ECO:0000313" key="3">
    <source>
        <dbReference type="Proteomes" id="UP000053989"/>
    </source>
</evidence>
<sequence>MCYRRRKTIKPSAQSHPDCIKKLVKDCVCSILETFPPRLLNTQTGYLCDRDALITDFDNSSECRQLLSSAAALDSPQCEKHIHETVSAYFQYATLSHRWGKDEPLLRDVQGRLIYQLDLTDGLIKLQSFCATAGERGYLWAWSDTCCIDKDSTVELAKAIVSMFSWYRHSALTIVYLADVYGPGMLSSSSWFERGWTLQELLAPRAVLFYMHNWSLYKECSSSNHKEDLHVLRELEGATGIAPRCLTNFDPGMDNARSRFQWASGRRTTEPEDIAYSLFGIFNVYLPIIPGESPENALGRLLAEIITQSGDISILSWVGVESSFHSCFPAHITAYRSEPYVPSPSHVIAIQPSTSSTSDLELCEAWTKLFNLLSKSGHPQFVGRRLRLPCIIHQVTAIHLRLVDPRAPTLHVYEIHAEGLTPLKLALSHELENISQNPPPYALIRPWHSKLLDSSPNVDSTVSEQLFMMLKQPFNALLLAETPQNEYKKIASSSPIVACPPGDAASIIQSKVQTVTIV</sequence>
<keyword evidence="3" id="KW-1185">Reference proteome</keyword>
<proteinExistence type="predicted"/>
<dbReference type="Pfam" id="PF06985">
    <property type="entry name" value="HET"/>
    <property type="match status" value="1"/>
</dbReference>
<dbReference type="Proteomes" id="UP000053989">
    <property type="component" value="Unassembled WGS sequence"/>
</dbReference>